<gene>
    <name evidence="1" type="ORF">GX50_00864</name>
</gene>
<evidence type="ECO:0000313" key="2">
    <source>
        <dbReference type="Proteomes" id="UP000226031"/>
    </source>
</evidence>
<accession>A0A2B7ZT52</accession>
<organism evidence="1 2">
    <name type="scientific">[Emmonsia] crescens</name>
    <dbReference type="NCBI Taxonomy" id="73230"/>
    <lineage>
        <taxon>Eukaryota</taxon>
        <taxon>Fungi</taxon>
        <taxon>Dikarya</taxon>
        <taxon>Ascomycota</taxon>
        <taxon>Pezizomycotina</taxon>
        <taxon>Eurotiomycetes</taxon>
        <taxon>Eurotiomycetidae</taxon>
        <taxon>Onygenales</taxon>
        <taxon>Ajellomycetaceae</taxon>
        <taxon>Emergomyces</taxon>
    </lineage>
</organism>
<keyword evidence="2" id="KW-1185">Reference proteome</keyword>
<dbReference type="PANTHER" id="PTHR46082">
    <property type="entry name" value="ATP/GTP-BINDING PROTEIN-RELATED"/>
    <property type="match status" value="1"/>
</dbReference>
<protein>
    <submittedName>
        <fullName evidence="1">Uncharacterized protein</fullName>
    </submittedName>
</protein>
<dbReference type="GO" id="GO:0009116">
    <property type="term" value="P:nucleoside metabolic process"/>
    <property type="evidence" value="ECO:0007669"/>
    <property type="project" value="InterPro"/>
</dbReference>
<dbReference type="EMBL" id="PDND01000009">
    <property type="protein sequence ID" value="PGH36359.1"/>
    <property type="molecule type" value="Genomic_DNA"/>
</dbReference>
<dbReference type="Gene3D" id="3.40.50.1580">
    <property type="entry name" value="Nucleoside phosphorylase domain"/>
    <property type="match status" value="2"/>
</dbReference>
<dbReference type="Proteomes" id="UP000226031">
    <property type="component" value="Unassembled WGS sequence"/>
</dbReference>
<dbReference type="SUPFAM" id="SSF53167">
    <property type="entry name" value="Purine and uridine phosphorylases"/>
    <property type="match status" value="1"/>
</dbReference>
<reference evidence="1 2" key="1">
    <citation type="submission" date="2017-10" db="EMBL/GenBank/DDBJ databases">
        <title>Comparative genomics in systemic dimorphic fungi from Ajellomycetaceae.</title>
        <authorList>
            <person name="Munoz J.F."/>
            <person name="Mcewen J.G."/>
            <person name="Clay O.K."/>
            <person name="Cuomo C.A."/>
        </authorList>
    </citation>
    <scope>NUCLEOTIDE SEQUENCE [LARGE SCALE GENOMIC DNA]</scope>
    <source>
        <strain evidence="1 2">UAMH4076</strain>
    </source>
</reference>
<name>A0A2B7ZT52_9EURO</name>
<sequence>MISRSRGRHICTLPLEASVAAALFDKQYDDWAYGKVPGDSNTYSVGVIGHHNVVLIHRQRWGKLSRQLKRGYPRKDIFLGDVVISEGLIQYDLGRRLPDNRFLRKDTPQDNLPRPRPEIRSTLAKLQTEQGRRWLQSKTSQYLKDLNPKLGDLIQGPGMMRDRLFKSTHRHKHYGLMECAKCANEDGTNKTCYKAFGTSCEELRCHQPGSVLRTQLSLSSSPAVHFGIVASGGTVLKPGED</sequence>
<dbReference type="InterPro" id="IPR035994">
    <property type="entry name" value="Nucleoside_phosphorylase_sf"/>
</dbReference>
<dbReference type="AlphaFoldDB" id="A0A2B7ZT52"/>
<evidence type="ECO:0000313" key="1">
    <source>
        <dbReference type="EMBL" id="PGH36359.1"/>
    </source>
</evidence>
<proteinExistence type="predicted"/>
<dbReference type="STRING" id="73230.A0A2B7ZT52"/>
<dbReference type="InterPro" id="IPR053137">
    <property type="entry name" value="NLR-like"/>
</dbReference>
<dbReference type="VEuPathDB" id="FungiDB:EMCG_06161"/>
<dbReference type="GO" id="GO:0003824">
    <property type="term" value="F:catalytic activity"/>
    <property type="evidence" value="ECO:0007669"/>
    <property type="project" value="InterPro"/>
</dbReference>
<comment type="caution">
    <text evidence="1">The sequence shown here is derived from an EMBL/GenBank/DDBJ whole genome shotgun (WGS) entry which is preliminary data.</text>
</comment>
<dbReference type="PANTHER" id="PTHR46082:SF6">
    <property type="entry name" value="AAA+ ATPASE DOMAIN-CONTAINING PROTEIN-RELATED"/>
    <property type="match status" value="1"/>
</dbReference>